<keyword evidence="1" id="KW-0812">Transmembrane</keyword>
<evidence type="ECO:0000256" key="1">
    <source>
        <dbReference type="SAM" id="Phobius"/>
    </source>
</evidence>
<proteinExistence type="predicted"/>
<feature type="transmembrane region" description="Helical" evidence="1">
    <location>
        <begin position="111"/>
        <end position="130"/>
    </location>
</feature>
<reference evidence="3" key="1">
    <citation type="submission" date="2016-10" db="EMBL/GenBank/DDBJ databases">
        <authorList>
            <person name="Varghese N."/>
            <person name="Submissions S."/>
        </authorList>
    </citation>
    <scope>NUCLEOTIDE SEQUENCE [LARGE SCALE GENOMIC DNA]</scope>
    <source>
        <strain evidence="3">CGMCC 1.10784</strain>
    </source>
</reference>
<sequence>MSMNKKARISLSPPEFTYFNEIKHSVGKDPLVRVSPLQDHGDGQFQIVLHVKGFKKAKALATLIVPEKVIGEISIKVKVMSSGKQVSPISRSLTAKELAALHRIAFRTNRFFRFVALRTIFGTTFVYPVFKIRVVQFFNDDLSDFYGNYNHVAAFVFRNVLHNEINGIPIPFSTEKKNKYGKK</sequence>
<keyword evidence="1" id="KW-0472">Membrane</keyword>
<dbReference type="AlphaFoldDB" id="A0A1I2BPM6"/>
<evidence type="ECO:0000313" key="3">
    <source>
        <dbReference type="Proteomes" id="UP000198855"/>
    </source>
</evidence>
<dbReference type="OrthoDB" id="2591282at2"/>
<keyword evidence="3" id="KW-1185">Reference proteome</keyword>
<protein>
    <submittedName>
        <fullName evidence="2">Uncharacterized protein</fullName>
    </submittedName>
</protein>
<keyword evidence="1" id="KW-1133">Transmembrane helix</keyword>
<dbReference type="RefSeq" id="WP_091187566.1">
    <property type="nucleotide sequence ID" value="NZ_FOMT01000003.1"/>
</dbReference>
<dbReference type="STRING" id="1045775.SAMN05216378_3614"/>
<name>A0A1I2BPM6_9BACL</name>
<organism evidence="2 3">
    <name type="scientific">Paenibacillus catalpae</name>
    <dbReference type="NCBI Taxonomy" id="1045775"/>
    <lineage>
        <taxon>Bacteria</taxon>
        <taxon>Bacillati</taxon>
        <taxon>Bacillota</taxon>
        <taxon>Bacilli</taxon>
        <taxon>Bacillales</taxon>
        <taxon>Paenibacillaceae</taxon>
        <taxon>Paenibacillus</taxon>
    </lineage>
</organism>
<dbReference type="Proteomes" id="UP000198855">
    <property type="component" value="Unassembled WGS sequence"/>
</dbReference>
<evidence type="ECO:0000313" key="2">
    <source>
        <dbReference type="EMBL" id="SFE58086.1"/>
    </source>
</evidence>
<gene>
    <name evidence="2" type="ORF">SAMN05216378_3614</name>
</gene>
<accession>A0A1I2BPM6</accession>
<dbReference type="EMBL" id="FOMT01000003">
    <property type="protein sequence ID" value="SFE58086.1"/>
    <property type="molecule type" value="Genomic_DNA"/>
</dbReference>